<evidence type="ECO:0000256" key="1">
    <source>
        <dbReference type="SAM" id="MobiDB-lite"/>
    </source>
</evidence>
<feature type="compositionally biased region" description="Low complexity" evidence="1">
    <location>
        <begin position="500"/>
        <end position="524"/>
    </location>
</feature>
<accession>A0AAV2GZJ1</accession>
<dbReference type="Proteomes" id="UP001497497">
    <property type="component" value="Unassembled WGS sequence"/>
</dbReference>
<sequence>MTNGNSDPFLSELTDNCSFFPDPYLMEEDLSPRASPGVSTLSSSLTSSKPSQSFNKSSISSPTGGSLRDSLLDSSTSSSSTITLSDSAFSPANMRELDSFLSIIPRSPDPMGPLNDAIDSQSIPFQEQLGFCSEDTSGSNESSSDSETPGRPSLLRTLLDKEGEAIQGPMTYTEWILEEAQKKKREIKKSRISRGSGTSKHLANFRIRGSKPGARKSTELPLPKSPHTNNFLYVKDGAQLRKPTKELPLPLSALSIPVNPQNQNNLNVGTNAQWYNPTSSDDNSDSSTGVNTLELPDDFKLPDDLLDLAVEYCGSLGADQAEALLSDINESTSFEDNLYSLISSPGQAKLTPPSSQGNHQPSSLLDSVLELSSSTQTCVKTSANSTLFNDFKPYSLLQGTLLKQGSPAAENKNIPVKISDSEIGKMSLLRAAVTSPDVDKLIEQIPFANVRKYQQSSPNKCSPPPLEDPDVIITKVRGLQTSDQSSQITHGRVFKVPVLSPMKSSGKISPSKPSQSSSGPWSSSDHMDAILFDHFYTASMSMSPPASIQSSPPSPNSIVRKSSGTILAPRSHQDAATGHKVIFASQGSSNNRSRSNSSSSWPTLSGQGSPQSPRTAGITNSDLSSTQPVSVMIMKKDNHRSRRSKSIGLQTDNEPGEVYPEFERSPTDTILYPSVSVQSQSTWSSPHRDASPGTPLSSSPNMSELEKFLRGFSGQDDNSSSADEDSLSRCGTPFLQRLLTGELSKDNYQRIDQQMLEWERKSISSGSDHD</sequence>
<feature type="compositionally biased region" description="Polar residues" evidence="1">
    <location>
        <begin position="479"/>
        <end position="489"/>
    </location>
</feature>
<feature type="compositionally biased region" description="Low complexity" evidence="1">
    <location>
        <begin position="674"/>
        <end position="685"/>
    </location>
</feature>
<comment type="caution">
    <text evidence="2">The sequence shown here is derived from an EMBL/GenBank/DDBJ whole genome shotgun (WGS) entry which is preliminary data.</text>
</comment>
<evidence type="ECO:0000313" key="2">
    <source>
        <dbReference type="EMBL" id="CAL1526396.1"/>
    </source>
</evidence>
<dbReference type="AlphaFoldDB" id="A0AAV2GZJ1"/>
<keyword evidence="3" id="KW-1185">Reference proteome</keyword>
<feature type="region of interest" description="Disordered" evidence="1">
    <location>
        <begin position="542"/>
        <end position="561"/>
    </location>
</feature>
<feature type="region of interest" description="Disordered" evidence="1">
    <location>
        <begin position="479"/>
        <end position="524"/>
    </location>
</feature>
<evidence type="ECO:0000313" key="3">
    <source>
        <dbReference type="Proteomes" id="UP001497497"/>
    </source>
</evidence>
<feature type="compositionally biased region" description="Low complexity" evidence="1">
    <location>
        <begin position="133"/>
        <end position="147"/>
    </location>
</feature>
<protein>
    <submittedName>
        <fullName evidence="2">Uncharacterized protein</fullName>
    </submittedName>
</protein>
<feature type="region of interest" description="Disordered" evidence="1">
    <location>
        <begin position="584"/>
        <end position="729"/>
    </location>
</feature>
<reference evidence="2 3" key="1">
    <citation type="submission" date="2024-04" db="EMBL/GenBank/DDBJ databases">
        <authorList>
            <consortium name="Genoscope - CEA"/>
            <person name="William W."/>
        </authorList>
    </citation>
    <scope>NUCLEOTIDE SEQUENCE [LARGE SCALE GENOMIC DNA]</scope>
</reference>
<feature type="region of interest" description="Disordered" evidence="1">
    <location>
        <begin position="209"/>
        <end position="228"/>
    </location>
</feature>
<feature type="compositionally biased region" description="Polar residues" evidence="1">
    <location>
        <begin position="601"/>
        <end position="629"/>
    </location>
</feature>
<feature type="compositionally biased region" description="Low complexity" evidence="1">
    <location>
        <begin position="588"/>
        <end position="600"/>
    </location>
</feature>
<feature type="compositionally biased region" description="Low complexity" evidence="1">
    <location>
        <begin position="35"/>
        <end position="87"/>
    </location>
</feature>
<proteinExistence type="predicted"/>
<feature type="region of interest" description="Disordered" evidence="1">
    <location>
        <begin position="22"/>
        <end position="88"/>
    </location>
</feature>
<dbReference type="EMBL" id="CAXITT010000005">
    <property type="protein sequence ID" value="CAL1526396.1"/>
    <property type="molecule type" value="Genomic_DNA"/>
</dbReference>
<organism evidence="2 3">
    <name type="scientific">Lymnaea stagnalis</name>
    <name type="common">Great pond snail</name>
    <name type="synonym">Helix stagnalis</name>
    <dbReference type="NCBI Taxonomy" id="6523"/>
    <lineage>
        <taxon>Eukaryota</taxon>
        <taxon>Metazoa</taxon>
        <taxon>Spiralia</taxon>
        <taxon>Lophotrochozoa</taxon>
        <taxon>Mollusca</taxon>
        <taxon>Gastropoda</taxon>
        <taxon>Heterobranchia</taxon>
        <taxon>Euthyneura</taxon>
        <taxon>Panpulmonata</taxon>
        <taxon>Hygrophila</taxon>
        <taxon>Lymnaeoidea</taxon>
        <taxon>Lymnaeidae</taxon>
        <taxon>Lymnaea</taxon>
    </lineage>
</organism>
<gene>
    <name evidence="2" type="ORF">GSLYS_00000573001</name>
</gene>
<feature type="region of interest" description="Disordered" evidence="1">
    <location>
        <begin position="131"/>
        <end position="153"/>
    </location>
</feature>
<feature type="compositionally biased region" description="Low complexity" evidence="1">
    <location>
        <begin position="542"/>
        <end position="551"/>
    </location>
</feature>
<name>A0AAV2GZJ1_LYMST</name>